<proteinExistence type="predicted"/>
<organism evidence="1 2">
    <name type="scientific">Amycolatopsis echigonensis</name>
    <dbReference type="NCBI Taxonomy" id="2576905"/>
    <lineage>
        <taxon>Bacteria</taxon>
        <taxon>Bacillati</taxon>
        <taxon>Actinomycetota</taxon>
        <taxon>Actinomycetes</taxon>
        <taxon>Pseudonocardiales</taxon>
        <taxon>Pseudonocardiaceae</taxon>
        <taxon>Amycolatopsis</taxon>
    </lineage>
</organism>
<accession>A0A8E1VZE3</accession>
<dbReference type="AlphaFoldDB" id="A0A8E1VZE3"/>
<protein>
    <submittedName>
        <fullName evidence="1">Uncharacterized protein</fullName>
    </submittedName>
</protein>
<gene>
    <name evidence="1" type="ORF">H5411_18975</name>
</gene>
<sequence length="48" mass="5247">MSDDDVPDQLSSDGASAHRECLERARRALAGTGWEIERRVETSGMRAG</sequence>
<reference evidence="1 2" key="1">
    <citation type="submission" date="2020-08" db="EMBL/GenBank/DDBJ databases">
        <title>Amycolatopsis echigonensis JCM 21831.</title>
        <authorList>
            <person name="Tedsree N."/>
            <person name="Kuncharoen N."/>
            <person name="Likhitwitayawuid K."/>
            <person name="Tanasupawat S."/>
        </authorList>
    </citation>
    <scope>NUCLEOTIDE SEQUENCE [LARGE SCALE GENOMIC DNA]</scope>
    <source>
        <strain evidence="1 2">JCM 21831</strain>
    </source>
</reference>
<dbReference type="Proteomes" id="UP000550260">
    <property type="component" value="Unassembled WGS sequence"/>
</dbReference>
<evidence type="ECO:0000313" key="2">
    <source>
        <dbReference type="Proteomes" id="UP000550260"/>
    </source>
</evidence>
<comment type="caution">
    <text evidence="1">The sequence shown here is derived from an EMBL/GenBank/DDBJ whole genome shotgun (WGS) entry which is preliminary data.</text>
</comment>
<evidence type="ECO:0000313" key="1">
    <source>
        <dbReference type="EMBL" id="MBB2501205.1"/>
    </source>
</evidence>
<dbReference type="EMBL" id="JACJHR010000025">
    <property type="protein sequence ID" value="MBB2501205.1"/>
    <property type="molecule type" value="Genomic_DNA"/>
</dbReference>
<dbReference type="RefSeq" id="WP_158242443.1">
    <property type="nucleotide sequence ID" value="NZ_JACJHR010000025.1"/>
</dbReference>
<name>A0A8E1VZE3_9PSEU</name>